<proteinExistence type="predicted"/>
<dbReference type="GO" id="GO:0016020">
    <property type="term" value="C:membrane"/>
    <property type="evidence" value="ECO:0007669"/>
    <property type="project" value="UniProtKB-SubCell"/>
</dbReference>
<dbReference type="SMART" id="SM00409">
    <property type="entry name" value="IG"/>
    <property type="match status" value="2"/>
</dbReference>
<dbReference type="SUPFAM" id="SSF48726">
    <property type="entry name" value="Immunoglobulin"/>
    <property type="match status" value="2"/>
</dbReference>
<evidence type="ECO:0000313" key="13">
    <source>
        <dbReference type="Proteomes" id="UP000225706"/>
    </source>
</evidence>
<dbReference type="InterPro" id="IPR013098">
    <property type="entry name" value="Ig_I-set"/>
</dbReference>
<feature type="domain" description="Fibronectin type-III" evidence="11">
    <location>
        <begin position="344"/>
        <end position="438"/>
    </location>
</feature>
<evidence type="ECO:0000256" key="5">
    <source>
        <dbReference type="ARBA" id="ARBA00022989"/>
    </source>
</evidence>
<dbReference type="FunFam" id="2.60.40.10:FF:000028">
    <property type="entry name" value="Neuronal cell adhesion molecule"/>
    <property type="match status" value="3"/>
</dbReference>
<dbReference type="PROSITE" id="PS50835">
    <property type="entry name" value="IG_LIKE"/>
    <property type="match status" value="2"/>
</dbReference>
<evidence type="ECO:0000313" key="12">
    <source>
        <dbReference type="EMBL" id="PFX15917.1"/>
    </source>
</evidence>
<keyword evidence="13" id="KW-1185">Reference proteome</keyword>
<dbReference type="Pfam" id="PF13927">
    <property type="entry name" value="Ig_3"/>
    <property type="match status" value="1"/>
</dbReference>
<keyword evidence="2 9" id="KW-0812">Transmembrane</keyword>
<protein>
    <submittedName>
        <fullName evidence="12">Receptor-type tyrosine-protein phosphatase F</fullName>
    </submittedName>
</protein>
<dbReference type="Pfam" id="PF00041">
    <property type="entry name" value="fn3"/>
    <property type="match status" value="5"/>
</dbReference>
<dbReference type="PANTHER" id="PTHR44170">
    <property type="entry name" value="PROTEIN SIDEKICK"/>
    <property type="match status" value="1"/>
</dbReference>
<accession>A0A2B4RHT7</accession>
<evidence type="ECO:0000259" key="10">
    <source>
        <dbReference type="PROSITE" id="PS50835"/>
    </source>
</evidence>
<name>A0A2B4RHT7_STYPI</name>
<feature type="domain" description="Fibronectin type-III" evidence="11">
    <location>
        <begin position="140"/>
        <end position="236"/>
    </location>
</feature>
<feature type="domain" description="Ig-like" evidence="10">
    <location>
        <begin position="738"/>
        <end position="824"/>
    </location>
</feature>
<evidence type="ECO:0000259" key="11">
    <source>
        <dbReference type="PROSITE" id="PS50853"/>
    </source>
</evidence>
<dbReference type="InterPro" id="IPR013783">
    <property type="entry name" value="Ig-like_fold"/>
</dbReference>
<dbReference type="InterPro" id="IPR003598">
    <property type="entry name" value="Ig_sub2"/>
</dbReference>
<evidence type="ECO:0000256" key="4">
    <source>
        <dbReference type="ARBA" id="ARBA00022737"/>
    </source>
</evidence>
<reference evidence="13" key="1">
    <citation type="journal article" date="2017" name="bioRxiv">
        <title>Comparative analysis of the genomes of Stylophora pistillata and Acropora digitifera provides evidence for extensive differences between species of corals.</title>
        <authorList>
            <person name="Voolstra C.R."/>
            <person name="Li Y."/>
            <person name="Liew Y.J."/>
            <person name="Baumgarten S."/>
            <person name="Zoccola D."/>
            <person name="Flot J.-F."/>
            <person name="Tambutte S."/>
            <person name="Allemand D."/>
            <person name="Aranda M."/>
        </authorList>
    </citation>
    <scope>NUCLEOTIDE SEQUENCE [LARGE SCALE GENOMIC DNA]</scope>
</reference>
<evidence type="ECO:0000256" key="7">
    <source>
        <dbReference type="ARBA" id="ARBA00023157"/>
    </source>
</evidence>
<feature type="domain" description="Fibronectin type-III" evidence="11">
    <location>
        <begin position="639"/>
        <end position="737"/>
    </location>
</feature>
<dbReference type="Gene3D" id="2.60.40.10">
    <property type="entry name" value="Immunoglobulins"/>
    <property type="match status" value="9"/>
</dbReference>
<feature type="region of interest" description="Disordered" evidence="8">
    <location>
        <begin position="996"/>
        <end position="1032"/>
    </location>
</feature>
<feature type="domain" description="Fibronectin type-III" evidence="11">
    <location>
        <begin position="442"/>
        <end position="536"/>
    </location>
</feature>
<gene>
    <name evidence="12" type="primary">PTPRF</name>
    <name evidence="12" type="ORF">AWC38_SpisGene19843</name>
</gene>
<dbReference type="InterPro" id="IPR036116">
    <property type="entry name" value="FN3_sf"/>
</dbReference>
<dbReference type="PROSITE" id="PS50853">
    <property type="entry name" value="FN3"/>
    <property type="match status" value="7"/>
</dbReference>
<dbReference type="InterPro" id="IPR003961">
    <property type="entry name" value="FN3_dom"/>
</dbReference>
<keyword evidence="4" id="KW-0677">Repeat</keyword>
<evidence type="ECO:0000256" key="9">
    <source>
        <dbReference type="SAM" id="Phobius"/>
    </source>
</evidence>
<dbReference type="InterPro" id="IPR007110">
    <property type="entry name" value="Ig-like_dom"/>
</dbReference>
<dbReference type="PANTHER" id="PTHR44170:SF6">
    <property type="entry name" value="CONTACTIN"/>
    <property type="match status" value="1"/>
</dbReference>
<feature type="transmembrane region" description="Helical" evidence="9">
    <location>
        <begin position="926"/>
        <end position="950"/>
    </location>
</feature>
<dbReference type="AlphaFoldDB" id="A0A2B4RHT7"/>
<comment type="subcellular location">
    <subcellularLocation>
        <location evidence="1">Membrane</location>
    </subcellularLocation>
</comment>
<dbReference type="InterPro" id="IPR003599">
    <property type="entry name" value="Ig_sub"/>
</dbReference>
<evidence type="ECO:0000256" key="1">
    <source>
        <dbReference type="ARBA" id="ARBA00004370"/>
    </source>
</evidence>
<dbReference type="SUPFAM" id="SSF49265">
    <property type="entry name" value="Fibronectin type III"/>
    <property type="match status" value="4"/>
</dbReference>
<dbReference type="SMART" id="SM00408">
    <property type="entry name" value="IGc2"/>
    <property type="match status" value="2"/>
</dbReference>
<evidence type="ECO:0000256" key="2">
    <source>
        <dbReference type="ARBA" id="ARBA00022692"/>
    </source>
</evidence>
<feature type="domain" description="Fibronectin type-III" evidence="11">
    <location>
        <begin position="38"/>
        <end position="135"/>
    </location>
</feature>
<sequence>MSFMASMLLFLDGYMQENDYCDQKENKERKLSEVPSQPPTAIKLSASSSTSINASWQLPPIFTRHGRNITGFKLFYKKKGSGGSATTLTISSGSTLSRLITGLDKYTKYGFQVLAFTSDGDGPKSPVEVKRTLEDAPSQPPSNFTVTANSSTGVTASWQMPPPDSRNGIIIGFRLSYKSKDISGSGTILPINNESTLNKVVNGLYKYTEYEFQVLAFTAIGDGPNSSVAVVRTKEDVVVSSQPPSGFDLTATTSTSITASWQLPPEDSRNGIVTGYKLFYKKKGSLGPVGMQPINNQATRTQEVTRLDKNTEYKFQILAFSSVGDGPNSTVIFKKKKEAAPSGTPSQFIVTVDSSTSITFSWQLPLEDSRHGIITGYKLFFKEKDSGLATSLTIENGNTSTRVDKLDEFTEYGFQVLAFTSAGNGPNTSTVFAKSMEDAPSAPISLSSADVPSSNFQGPRLALTWSKPANPNGIIRGYTLFYSHGGGAPKIISKIDKDTLNYTVDVLAGVIYQFHVRAVSIKPGPNGTITVATKEYAPSAPMSLSSVDVPPSNLHGPRITLTWSKPANPNGFIKGYTLFYSHGGGAPKIIPGIEKDALNYTVDVQGGVIYQFHVRAVTIVPGPNRTKTVMSKEYEPIRGPEGISSSAVNSKKINITWVGLPREVAYGFIVNYEVRISLLENCSHSQSTYPSTINTTSTYILVTGLYLCAKYEVSVRGDTAAGPGPYSIPVIVQTIGNPIIEDLPKRTITVIGELAVLTCEVSGDSEASVTWTKEGLTSIPRAQFKKNGKILIIQDVALGDSGVYECKTLNIFGVSRRATTLIVAVPPSIVKEFSPSLVICEKKTPCFLSCQATRNFPFNYTWTKDGQVPTSHNIKLMNNSIIVTPRDAQNYGEYVCHVTNGYGSTEYKITLFVPSDNQDGDGTQSILLVSVIALSCIVVVLIITNGVFIWQRRRAVPNRRVLSKEEVDFDGVRPSPDQQLADQQVSETTLYMELKPRSLNEQSQDPTEYQSLQKEPSNPGYHNIVFQKGNAGRHNEEIYEEISQS</sequence>
<keyword evidence="7" id="KW-1015">Disulfide bond</keyword>
<dbReference type="CDD" id="cd00063">
    <property type="entry name" value="FN3"/>
    <property type="match status" value="7"/>
</dbReference>
<dbReference type="CDD" id="cd00096">
    <property type="entry name" value="Ig"/>
    <property type="match status" value="1"/>
</dbReference>
<dbReference type="SMART" id="SM00060">
    <property type="entry name" value="FN3"/>
    <property type="match status" value="7"/>
</dbReference>
<evidence type="ECO:0000256" key="3">
    <source>
        <dbReference type="ARBA" id="ARBA00022729"/>
    </source>
</evidence>
<feature type="domain" description="Fibronectin type-III" evidence="11">
    <location>
        <begin position="540"/>
        <end position="634"/>
    </location>
</feature>
<feature type="domain" description="Ig-like" evidence="10">
    <location>
        <begin position="827"/>
        <end position="910"/>
    </location>
</feature>
<dbReference type="OrthoDB" id="5983454at2759"/>
<evidence type="ECO:0000256" key="8">
    <source>
        <dbReference type="SAM" id="MobiDB-lite"/>
    </source>
</evidence>
<dbReference type="Proteomes" id="UP000225706">
    <property type="component" value="Unassembled WGS sequence"/>
</dbReference>
<keyword evidence="12" id="KW-0675">Receptor</keyword>
<feature type="domain" description="Fibronectin type-III" evidence="11">
    <location>
        <begin position="243"/>
        <end position="339"/>
    </location>
</feature>
<keyword evidence="6 9" id="KW-0472">Membrane</keyword>
<dbReference type="Pfam" id="PF07679">
    <property type="entry name" value="I-set"/>
    <property type="match status" value="1"/>
</dbReference>
<dbReference type="EMBL" id="LSMT01000596">
    <property type="protein sequence ID" value="PFX15917.1"/>
    <property type="molecule type" value="Genomic_DNA"/>
</dbReference>
<keyword evidence="3" id="KW-0732">Signal</keyword>
<dbReference type="FunFam" id="2.60.40.10:FF:000093">
    <property type="entry name" value="Down syndrome cell adhesion molecule, isoform B"/>
    <property type="match status" value="1"/>
</dbReference>
<dbReference type="STRING" id="50429.A0A2B4RHT7"/>
<feature type="compositionally biased region" description="Polar residues" evidence="8">
    <location>
        <begin position="999"/>
        <end position="1016"/>
    </location>
</feature>
<dbReference type="InterPro" id="IPR036179">
    <property type="entry name" value="Ig-like_dom_sf"/>
</dbReference>
<organism evidence="12 13">
    <name type="scientific">Stylophora pistillata</name>
    <name type="common">Smooth cauliflower coral</name>
    <dbReference type="NCBI Taxonomy" id="50429"/>
    <lineage>
        <taxon>Eukaryota</taxon>
        <taxon>Metazoa</taxon>
        <taxon>Cnidaria</taxon>
        <taxon>Anthozoa</taxon>
        <taxon>Hexacorallia</taxon>
        <taxon>Scleractinia</taxon>
        <taxon>Astrocoeniina</taxon>
        <taxon>Pocilloporidae</taxon>
        <taxon>Stylophora</taxon>
    </lineage>
</organism>
<dbReference type="GO" id="GO:0098609">
    <property type="term" value="P:cell-cell adhesion"/>
    <property type="evidence" value="ECO:0007669"/>
    <property type="project" value="TreeGrafter"/>
</dbReference>
<evidence type="ECO:0000256" key="6">
    <source>
        <dbReference type="ARBA" id="ARBA00023136"/>
    </source>
</evidence>
<comment type="caution">
    <text evidence="12">The sequence shown here is derived from an EMBL/GenBank/DDBJ whole genome shotgun (WGS) entry which is preliminary data.</text>
</comment>
<keyword evidence="5 9" id="KW-1133">Transmembrane helix</keyword>